<dbReference type="PIRSF" id="PIRSF001554">
    <property type="entry name" value="SucCS_beta"/>
    <property type="match status" value="1"/>
</dbReference>
<dbReference type="AlphaFoldDB" id="A0A2M7G4V4"/>
<dbReference type="SUPFAM" id="SSF52210">
    <property type="entry name" value="Succinyl-CoA synthetase domains"/>
    <property type="match status" value="1"/>
</dbReference>
<comment type="subunit">
    <text evidence="7">Heterotetramer of two alpha and two beta subunits.</text>
</comment>
<keyword evidence="5 7" id="KW-0547">Nucleotide-binding</keyword>
<comment type="similarity">
    <text evidence="1 7">Belongs to the succinate/malate CoA ligase beta subunit family.</text>
</comment>
<dbReference type="InterPro" id="IPR013650">
    <property type="entry name" value="ATP-grasp_succ-CoA_synth-type"/>
</dbReference>
<proteinExistence type="inferred from homology"/>
<protein>
    <recommendedName>
        <fullName evidence="7">Succinate--CoA ligase [ADP-forming] subunit beta</fullName>
        <ecNumber evidence="7">6.2.1.5</ecNumber>
    </recommendedName>
    <alternativeName>
        <fullName evidence="7">Succinyl-CoA synthetase subunit beta</fullName>
        <shortName evidence="7">SCS-beta</shortName>
    </alternativeName>
</protein>
<dbReference type="InterPro" id="IPR005811">
    <property type="entry name" value="SUCC_ACL_C"/>
</dbReference>
<dbReference type="GO" id="GO:0004775">
    <property type="term" value="F:succinate-CoA ligase (ADP-forming) activity"/>
    <property type="evidence" value="ECO:0007669"/>
    <property type="project" value="UniProtKB-UniRule"/>
</dbReference>
<dbReference type="UniPathway" id="UPA00223">
    <property type="reaction ID" value="UER00999"/>
</dbReference>
<evidence type="ECO:0000256" key="5">
    <source>
        <dbReference type="ARBA" id="ARBA00022741"/>
    </source>
</evidence>
<accession>A0A2M7G4V4</accession>
<reference evidence="10 11" key="1">
    <citation type="submission" date="2017-09" db="EMBL/GenBank/DDBJ databases">
        <title>Depth-based differentiation of microbial function through sediment-hosted aquifers and enrichment of novel symbionts in the deep terrestrial subsurface.</title>
        <authorList>
            <person name="Probst A.J."/>
            <person name="Ladd B."/>
            <person name="Jarett J.K."/>
            <person name="Geller-Mcgrath D.E."/>
            <person name="Sieber C.M."/>
            <person name="Emerson J.B."/>
            <person name="Anantharaman K."/>
            <person name="Thomas B.C."/>
            <person name="Malmstrom R."/>
            <person name="Stieglmeier M."/>
            <person name="Klingl A."/>
            <person name="Woyke T."/>
            <person name="Ryan C.M."/>
            <person name="Banfield J.F."/>
        </authorList>
    </citation>
    <scope>NUCLEOTIDE SEQUENCE [LARGE SCALE GENOMIC DNA]</scope>
    <source>
        <strain evidence="10">CG17_big_fil_post_rev_8_21_14_2_50_48_46</strain>
    </source>
</reference>
<feature type="binding site" evidence="7">
    <location>
        <position position="99"/>
    </location>
    <ligand>
        <name>ATP</name>
        <dbReference type="ChEBI" id="CHEBI:30616"/>
    </ligand>
</feature>
<evidence type="ECO:0000256" key="7">
    <source>
        <dbReference type="HAMAP-Rule" id="MF_00558"/>
    </source>
</evidence>
<dbReference type="InterPro" id="IPR013815">
    <property type="entry name" value="ATP_grasp_subdomain_1"/>
</dbReference>
<gene>
    <name evidence="7" type="primary">sucC</name>
    <name evidence="10" type="ORF">COW36_11045</name>
</gene>
<dbReference type="GO" id="GO:0005524">
    <property type="term" value="F:ATP binding"/>
    <property type="evidence" value="ECO:0007669"/>
    <property type="project" value="UniProtKB-UniRule"/>
</dbReference>
<feature type="binding site" evidence="7">
    <location>
        <position position="51"/>
    </location>
    <ligand>
        <name>ATP</name>
        <dbReference type="ChEBI" id="CHEBI:30616"/>
    </ligand>
</feature>
<comment type="function">
    <text evidence="7">Succinyl-CoA synthetase functions in the citric acid cycle (TCA), coupling the hydrolysis of succinyl-CoA to the synthesis of either ATP or GTP and thus represents the only step of substrate-level phosphorylation in the TCA. The beta subunit provides nucleotide specificity of the enzyme and binds the substrate succinate, while the binding sites for coenzyme A and phosphate are found in the alpha subunit.</text>
</comment>
<evidence type="ECO:0000256" key="3">
    <source>
        <dbReference type="ARBA" id="ARBA00022598"/>
    </source>
</evidence>
<dbReference type="Proteomes" id="UP000231019">
    <property type="component" value="Unassembled WGS sequence"/>
</dbReference>
<dbReference type="Gene3D" id="3.30.470.20">
    <property type="entry name" value="ATP-grasp fold, B domain"/>
    <property type="match status" value="1"/>
</dbReference>
<feature type="binding site" evidence="7">
    <location>
        <position position="257"/>
    </location>
    <ligand>
        <name>substrate</name>
        <note>ligand shared with subunit alpha</note>
    </ligand>
</feature>
<dbReference type="PROSITE" id="PS50975">
    <property type="entry name" value="ATP_GRASP"/>
    <property type="match status" value="1"/>
</dbReference>
<dbReference type="NCBIfam" id="NF001913">
    <property type="entry name" value="PRK00696.1"/>
    <property type="match status" value="1"/>
</dbReference>
<evidence type="ECO:0000256" key="2">
    <source>
        <dbReference type="ARBA" id="ARBA00022532"/>
    </source>
</evidence>
<feature type="binding site" evidence="7">
    <location>
        <position position="192"/>
    </location>
    <ligand>
        <name>Mg(2+)</name>
        <dbReference type="ChEBI" id="CHEBI:18420"/>
    </ligand>
</feature>
<dbReference type="Pfam" id="PF08442">
    <property type="entry name" value="ATP-grasp_2"/>
    <property type="match status" value="1"/>
</dbReference>
<comment type="caution">
    <text evidence="10">The sequence shown here is derived from an EMBL/GenBank/DDBJ whole genome shotgun (WGS) entry which is preliminary data.</text>
</comment>
<evidence type="ECO:0000313" key="11">
    <source>
        <dbReference type="Proteomes" id="UP000231019"/>
    </source>
</evidence>
<dbReference type="HAMAP" id="MF_00558">
    <property type="entry name" value="Succ_CoA_beta"/>
    <property type="match status" value="1"/>
</dbReference>
<dbReference type="Gene3D" id="3.30.1490.20">
    <property type="entry name" value="ATP-grasp fold, A domain"/>
    <property type="match status" value="1"/>
</dbReference>
<feature type="binding site" evidence="7">
    <location>
        <position position="104"/>
    </location>
    <ligand>
        <name>ATP</name>
        <dbReference type="ChEBI" id="CHEBI:30616"/>
    </ligand>
</feature>
<dbReference type="EMBL" id="PFFQ01000034">
    <property type="protein sequence ID" value="PIW16811.1"/>
    <property type="molecule type" value="Genomic_DNA"/>
</dbReference>
<keyword evidence="4 7" id="KW-0479">Metal-binding</keyword>
<feature type="domain" description="ATP-grasp" evidence="9">
    <location>
        <begin position="9"/>
        <end position="220"/>
    </location>
</feature>
<dbReference type="PANTHER" id="PTHR11815">
    <property type="entry name" value="SUCCINYL-COA SYNTHETASE BETA CHAIN"/>
    <property type="match status" value="1"/>
</dbReference>
<comment type="cofactor">
    <cofactor evidence="7">
        <name>Mg(2+)</name>
        <dbReference type="ChEBI" id="CHEBI:18420"/>
    </cofactor>
    <text evidence="7">Binds 1 Mg(2+) ion per subunit.</text>
</comment>
<dbReference type="GO" id="GO:0004776">
    <property type="term" value="F:succinate-CoA ligase (GDP-forming) activity"/>
    <property type="evidence" value="ECO:0007669"/>
    <property type="project" value="RHEA"/>
</dbReference>
<sequence length="378" mass="40620">MKLHEFQAKEVFAKHGLRIPHGIPAFSVEEVKTAVAKLSEANPNLQKVVLKSQVHVGGRGKAGGIKVVNLSEAESVADKLFGMDIKGLPVRKLLVEEAINIAKEYYVGLTLDRTERKTILMASSMGGVDIEEVAVTHPEAIVKVWIDPNIGLTDYQIKQVVFGAELPAEAANFIKVLYQIYTQHDCSIAEINPLIKTAEGEVIAGDAKIDIDDNALFRHADLTPYQDPAEVDPNELDAKKAGLTYIELDGNIGCVVNGAGLAMATMDAVKYAGGQPANFLDIGGSSNPDKVTAAMQILKRKNVKGILFNIFGGITRCDDVAKGIITALDNMGGLDIPIVIRLTGTNEELAREMLTDKGFKVGSSMGDAVKEIIELTKG</sequence>
<feature type="binding site" evidence="7">
    <location>
        <begin position="58"/>
        <end position="60"/>
    </location>
    <ligand>
        <name>ATP</name>
        <dbReference type="ChEBI" id="CHEBI:30616"/>
    </ligand>
</feature>
<keyword evidence="3 7" id="KW-0436">Ligase</keyword>
<dbReference type="Pfam" id="PF00549">
    <property type="entry name" value="Ligase_CoA"/>
    <property type="match status" value="1"/>
</dbReference>
<name>A0A2M7G4V4_9BACT</name>
<comment type="pathway">
    <text evidence="7">Carbohydrate metabolism; tricarboxylic acid cycle; succinate from succinyl-CoA (ligase route): step 1/1.</text>
</comment>
<dbReference type="EC" id="6.2.1.5" evidence="7"/>
<dbReference type="GO" id="GO:0006099">
    <property type="term" value="P:tricarboxylic acid cycle"/>
    <property type="evidence" value="ECO:0007669"/>
    <property type="project" value="UniProtKB-UniRule"/>
</dbReference>
<evidence type="ECO:0000256" key="1">
    <source>
        <dbReference type="ARBA" id="ARBA00009182"/>
    </source>
</evidence>
<evidence type="ECO:0000256" key="6">
    <source>
        <dbReference type="ARBA" id="ARBA00022842"/>
    </source>
</evidence>
<feature type="binding site" evidence="7">
    <location>
        <position position="206"/>
    </location>
    <ligand>
        <name>Mg(2+)</name>
        <dbReference type="ChEBI" id="CHEBI:18420"/>
    </ligand>
</feature>
<dbReference type="GO" id="GO:0006104">
    <property type="term" value="P:succinyl-CoA metabolic process"/>
    <property type="evidence" value="ECO:0007669"/>
    <property type="project" value="TreeGrafter"/>
</dbReference>
<dbReference type="Gene3D" id="3.40.50.261">
    <property type="entry name" value="Succinyl-CoA synthetase domains"/>
    <property type="match status" value="1"/>
</dbReference>
<keyword evidence="2 7" id="KW-0816">Tricarboxylic acid cycle</keyword>
<comment type="catalytic activity">
    <reaction evidence="7">
        <text>GTP + succinate + CoA = succinyl-CoA + GDP + phosphate</text>
        <dbReference type="Rhea" id="RHEA:22120"/>
        <dbReference type="ChEBI" id="CHEBI:30031"/>
        <dbReference type="ChEBI" id="CHEBI:37565"/>
        <dbReference type="ChEBI" id="CHEBI:43474"/>
        <dbReference type="ChEBI" id="CHEBI:57287"/>
        <dbReference type="ChEBI" id="CHEBI:57292"/>
        <dbReference type="ChEBI" id="CHEBI:58189"/>
    </reaction>
</comment>
<dbReference type="GO" id="GO:0042709">
    <property type="term" value="C:succinate-CoA ligase complex"/>
    <property type="evidence" value="ECO:0007669"/>
    <property type="project" value="TreeGrafter"/>
</dbReference>
<dbReference type="NCBIfam" id="TIGR01016">
    <property type="entry name" value="sucCoAbeta"/>
    <property type="match status" value="1"/>
</dbReference>
<dbReference type="GO" id="GO:0005829">
    <property type="term" value="C:cytosol"/>
    <property type="evidence" value="ECO:0007669"/>
    <property type="project" value="TreeGrafter"/>
</dbReference>
<dbReference type="InterPro" id="IPR017866">
    <property type="entry name" value="Succ-CoA_synthase_bsu_CS"/>
</dbReference>
<keyword evidence="6 7" id="KW-0460">Magnesium</keyword>
<evidence type="ECO:0000256" key="4">
    <source>
        <dbReference type="ARBA" id="ARBA00022723"/>
    </source>
</evidence>
<dbReference type="FunFam" id="3.40.50.261:FF:000001">
    <property type="entry name" value="Succinate--CoA ligase [ADP-forming] subunit beta"/>
    <property type="match status" value="1"/>
</dbReference>
<feature type="binding site" evidence="7">
    <location>
        <begin position="313"/>
        <end position="315"/>
    </location>
    <ligand>
        <name>substrate</name>
        <note>ligand shared with subunit alpha</note>
    </ligand>
</feature>
<evidence type="ECO:0000256" key="8">
    <source>
        <dbReference type="PROSITE-ProRule" id="PRU00409"/>
    </source>
</evidence>
<dbReference type="InterPro" id="IPR005809">
    <property type="entry name" value="Succ_CoA_ligase-like_bsu"/>
</dbReference>
<dbReference type="InterPro" id="IPR016102">
    <property type="entry name" value="Succinyl-CoA_synth-like"/>
</dbReference>
<dbReference type="PROSITE" id="PS01217">
    <property type="entry name" value="SUCCINYL_COA_LIG_3"/>
    <property type="match status" value="1"/>
</dbReference>
<evidence type="ECO:0000259" key="9">
    <source>
        <dbReference type="PROSITE" id="PS50975"/>
    </source>
</evidence>
<dbReference type="FunFam" id="3.30.470.20:FF:000002">
    <property type="entry name" value="Succinate--CoA ligase [ADP-forming] subunit beta"/>
    <property type="match status" value="1"/>
</dbReference>
<feature type="binding site" evidence="7">
    <location>
        <position position="96"/>
    </location>
    <ligand>
        <name>ATP</name>
        <dbReference type="ChEBI" id="CHEBI:30616"/>
    </ligand>
</feature>
<dbReference type="GO" id="GO:0000287">
    <property type="term" value="F:magnesium ion binding"/>
    <property type="evidence" value="ECO:0007669"/>
    <property type="project" value="UniProtKB-UniRule"/>
</dbReference>
<evidence type="ECO:0000313" key="10">
    <source>
        <dbReference type="EMBL" id="PIW16811.1"/>
    </source>
</evidence>
<dbReference type="PANTHER" id="PTHR11815:SF10">
    <property type="entry name" value="SUCCINATE--COA LIGASE [GDP-FORMING] SUBUNIT BETA, MITOCHONDRIAL"/>
    <property type="match status" value="1"/>
</dbReference>
<dbReference type="InterPro" id="IPR011761">
    <property type="entry name" value="ATP-grasp"/>
</dbReference>
<organism evidence="10 11">
    <name type="scientific">bacterium (Candidatus Blackallbacteria) CG17_big_fil_post_rev_8_21_14_2_50_48_46</name>
    <dbReference type="NCBI Taxonomy" id="2014261"/>
    <lineage>
        <taxon>Bacteria</taxon>
        <taxon>Candidatus Blackallbacteria</taxon>
    </lineage>
</organism>
<keyword evidence="7 8" id="KW-0067">ATP-binding</keyword>
<dbReference type="SUPFAM" id="SSF56059">
    <property type="entry name" value="Glutathione synthetase ATP-binding domain-like"/>
    <property type="match status" value="1"/>
</dbReference>
<comment type="catalytic activity">
    <reaction evidence="7">
        <text>succinate + ATP + CoA = succinyl-CoA + ADP + phosphate</text>
        <dbReference type="Rhea" id="RHEA:17661"/>
        <dbReference type="ChEBI" id="CHEBI:30031"/>
        <dbReference type="ChEBI" id="CHEBI:30616"/>
        <dbReference type="ChEBI" id="CHEBI:43474"/>
        <dbReference type="ChEBI" id="CHEBI:57287"/>
        <dbReference type="ChEBI" id="CHEBI:57292"/>
        <dbReference type="ChEBI" id="CHEBI:456216"/>
        <dbReference type="EC" id="6.2.1.5"/>
    </reaction>
</comment>